<evidence type="ECO:0000259" key="1">
    <source>
        <dbReference type="Pfam" id="PF13614"/>
    </source>
</evidence>
<dbReference type="Proteomes" id="UP000615989">
    <property type="component" value="Unassembled WGS sequence"/>
</dbReference>
<dbReference type="PANTHER" id="PTHR13696:SF99">
    <property type="entry name" value="COBYRINIC ACID AC-DIAMIDE SYNTHASE"/>
    <property type="match status" value="1"/>
</dbReference>
<dbReference type="PANTHER" id="PTHR13696">
    <property type="entry name" value="P-LOOP CONTAINING NUCLEOSIDE TRIPHOSPHATE HYDROLASE"/>
    <property type="match status" value="1"/>
</dbReference>
<dbReference type="InterPro" id="IPR027417">
    <property type="entry name" value="P-loop_NTPase"/>
</dbReference>
<keyword evidence="3" id="KW-1185">Reference proteome</keyword>
<evidence type="ECO:0000313" key="2">
    <source>
        <dbReference type="EMBL" id="NMG26888.1"/>
    </source>
</evidence>
<organism evidence="2 3">
    <name type="scientific">Aromatoleum anaerobium</name>
    <dbReference type="NCBI Taxonomy" id="182180"/>
    <lineage>
        <taxon>Bacteria</taxon>
        <taxon>Pseudomonadati</taxon>
        <taxon>Pseudomonadota</taxon>
        <taxon>Betaproteobacteria</taxon>
        <taxon>Rhodocyclales</taxon>
        <taxon>Rhodocyclaceae</taxon>
        <taxon>Aromatoleum</taxon>
    </lineage>
</organism>
<dbReference type="RefSeq" id="WP_169120383.1">
    <property type="nucleotide sequence ID" value="NZ_WTVG02000040.1"/>
</dbReference>
<feature type="domain" description="AAA" evidence="1">
    <location>
        <begin position="4"/>
        <end position="187"/>
    </location>
</feature>
<dbReference type="Gene3D" id="3.40.50.300">
    <property type="entry name" value="P-loop containing nucleotide triphosphate hydrolases"/>
    <property type="match status" value="1"/>
</dbReference>
<comment type="caution">
    <text evidence="2">The sequence shown here is derived from an EMBL/GenBank/DDBJ whole genome shotgun (WGS) entry which is preliminary data.</text>
</comment>
<reference evidence="2" key="1">
    <citation type="submission" date="2019-12" db="EMBL/GenBank/DDBJ databases">
        <title>Comparative genomics gives insights into the taxonomy of the Azoarcus-Aromatoleum group and reveals separate origins of nif in the plant-associated Azoarcus and non-plant-associated Aromatoleum sub-groups.</title>
        <authorList>
            <person name="Lafos M."/>
            <person name="Maluk M."/>
            <person name="Batista M."/>
            <person name="Junghare M."/>
            <person name="Carmona M."/>
            <person name="Faoro H."/>
            <person name="Cruz L.M."/>
            <person name="Battistoni F."/>
            <person name="De Souza E."/>
            <person name="Pedrosa F."/>
            <person name="Chen W.-M."/>
            <person name="Poole P.S."/>
            <person name="Dixon R.A."/>
            <person name="James E.K."/>
        </authorList>
    </citation>
    <scope>NUCLEOTIDE SEQUENCE</scope>
    <source>
        <strain evidence="2">LuFRes1</strain>
    </source>
</reference>
<dbReference type="Pfam" id="PF13614">
    <property type="entry name" value="AAA_31"/>
    <property type="match status" value="1"/>
</dbReference>
<protein>
    <submittedName>
        <fullName evidence="2">AAA family ATPase</fullName>
    </submittedName>
</protein>
<evidence type="ECO:0000313" key="3">
    <source>
        <dbReference type="Proteomes" id="UP000615989"/>
    </source>
</evidence>
<sequence>MIVYSVVSTKGGVGKTTLNANLGALLADLGMRVLLIDADVQPSLSRYFPIGRLAPHGLTQMIKQGALTADCISTIDLALAPIAPRGKPRLNPNGCLDLVVSDAPEGTLQDWLAPRMDSALRIKLALRSPLISEHYDVVMIDTQGAVGHLQDAAVLAADRLLSPVPPDILSAREFLDGTQKLLDRVETASAFGFSVPAMQAILYRQENTRDAREIVKAIRDEYRKLKCRVSVLDTVVPHAVAYKSAATAQLPVHWIDPARARETMHTLLWELIPSLAGNHAGGPATDLRAEVGDDIQDATA</sequence>
<proteinExistence type="predicted"/>
<dbReference type="CDD" id="cd02042">
    <property type="entry name" value="ParAB_family"/>
    <property type="match status" value="1"/>
</dbReference>
<dbReference type="InterPro" id="IPR050678">
    <property type="entry name" value="DNA_Partitioning_ATPase"/>
</dbReference>
<name>A0ABX1PSQ6_9RHOO</name>
<gene>
    <name evidence="2" type="ORF">GO606_19725</name>
</gene>
<accession>A0ABX1PSQ6</accession>
<dbReference type="InterPro" id="IPR025669">
    <property type="entry name" value="AAA_dom"/>
</dbReference>
<dbReference type="EMBL" id="WTVG01000103">
    <property type="protein sequence ID" value="NMG26888.1"/>
    <property type="molecule type" value="Genomic_DNA"/>
</dbReference>
<dbReference type="SUPFAM" id="SSF52540">
    <property type="entry name" value="P-loop containing nucleoside triphosphate hydrolases"/>
    <property type="match status" value="1"/>
</dbReference>